<reference evidence="1 2" key="1">
    <citation type="journal article" date="2015" name="Nature">
        <title>rRNA introns, odd ribosomes, and small enigmatic genomes across a large radiation of phyla.</title>
        <authorList>
            <person name="Brown C.T."/>
            <person name="Hug L.A."/>
            <person name="Thomas B.C."/>
            <person name="Sharon I."/>
            <person name="Castelle C.J."/>
            <person name="Singh A."/>
            <person name="Wilkins M.J."/>
            <person name="Williams K.H."/>
            <person name="Banfield J.F."/>
        </authorList>
    </citation>
    <scope>NUCLEOTIDE SEQUENCE [LARGE SCALE GENOMIC DNA]</scope>
</reference>
<comment type="caution">
    <text evidence="1">The sequence shown here is derived from an EMBL/GenBank/DDBJ whole genome shotgun (WGS) entry which is preliminary data.</text>
</comment>
<proteinExistence type="predicted"/>
<dbReference type="AlphaFoldDB" id="A0A0G1ZN68"/>
<evidence type="ECO:0000313" key="1">
    <source>
        <dbReference type="EMBL" id="KKW29582.1"/>
    </source>
</evidence>
<feature type="non-terminal residue" evidence="1">
    <location>
        <position position="1"/>
    </location>
</feature>
<gene>
    <name evidence="1" type="ORF">UY72_C0039G0005</name>
</gene>
<protein>
    <submittedName>
        <fullName evidence="1">Uncharacterized protein</fullName>
    </submittedName>
</protein>
<sequence>KFEASACDGIGLKNVSDRIKLVYGIQYGLNINSTYGSGTDISIMIPAKSKDELKKIVQAT</sequence>
<dbReference type="EMBL" id="LCRD01000039">
    <property type="protein sequence ID" value="KKW29582.1"/>
    <property type="molecule type" value="Genomic_DNA"/>
</dbReference>
<organism evidence="1 2">
    <name type="scientific">Candidatus Uhrbacteria bacterium GW2011_GWD2_52_7</name>
    <dbReference type="NCBI Taxonomy" id="1618989"/>
    <lineage>
        <taxon>Bacteria</taxon>
        <taxon>Candidatus Uhriibacteriota</taxon>
    </lineage>
</organism>
<evidence type="ECO:0000313" key="2">
    <source>
        <dbReference type="Proteomes" id="UP000034846"/>
    </source>
</evidence>
<dbReference type="Proteomes" id="UP000034846">
    <property type="component" value="Unassembled WGS sequence"/>
</dbReference>
<accession>A0A0G1ZN68</accession>
<name>A0A0G1ZN68_9BACT</name>